<evidence type="ECO:0008006" key="4">
    <source>
        <dbReference type="Google" id="ProtNLM"/>
    </source>
</evidence>
<dbReference type="PANTHER" id="PTHR24111">
    <property type="entry name" value="LEUCINE-RICH REPEAT-CONTAINING PROTEIN 34"/>
    <property type="match status" value="1"/>
</dbReference>
<dbReference type="Proteomes" id="UP000821837">
    <property type="component" value="Unassembled WGS sequence"/>
</dbReference>
<evidence type="ECO:0000256" key="1">
    <source>
        <dbReference type="ARBA" id="ARBA00022737"/>
    </source>
</evidence>
<dbReference type="EMBL" id="JABSTV010001248">
    <property type="protein sequence ID" value="KAH7968150.1"/>
    <property type="molecule type" value="Genomic_DNA"/>
</dbReference>
<name>A0A9D4Q553_RHISA</name>
<dbReference type="PANTHER" id="PTHR24111:SF0">
    <property type="entry name" value="LEUCINE-RICH REPEAT-CONTAINING PROTEIN"/>
    <property type="match status" value="1"/>
</dbReference>
<gene>
    <name evidence="2" type="ORF">HPB52_006077</name>
</gene>
<dbReference type="Gene3D" id="3.80.10.10">
    <property type="entry name" value="Ribonuclease Inhibitor"/>
    <property type="match status" value="2"/>
</dbReference>
<dbReference type="VEuPathDB" id="VectorBase:RSAN_026715"/>
<evidence type="ECO:0000313" key="3">
    <source>
        <dbReference type="Proteomes" id="UP000821837"/>
    </source>
</evidence>
<protein>
    <recommendedName>
        <fullName evidence="4">Nlr family card domain protein</fullName>
    </recommendedName>
</protein>
<dbReference type="InterPro" id="IPR052201">
    <property type="entry name" value="LRR-containing_regulator"/>
</dbReference>
<keyword evidence="3" id="KW-1185">Reference proteome</keyword>
<dbReference type="SUPFAM" id="SSF52047">
    <property type="entry name" value="RNI-like"/>
    <property type="match status" value="2"/>
</dbReference>
<evidence type="ECO:0000313" key="2">
    <source>
        <dbReference type="EMBL" id="KAH7968150.1"/>
    </source>
</evidence>
<sequence length="700" mass="78739">MAKGFSGSSINCFTPCTSSEGQLCHIFRDIALWNKLFWQVGLQSREFFPGELSLIGIYDAYVPRGMPEQLREAATLLQHFLTLHHCVVSLDLNSYMFTPHYELMCDTLRKSPSLRKLKVHLRCMENHLSQRLAAALPHMSHLRELDCGRMHYDCTFLKGLSEFLASTVSLKTLALGHLHIACGDVIVVLEGLKRNATVTTLSLNSCILGPASSQGDDTFHEYLCHNHTLHTLSVTSCHLCNFADVCRITGALFHNRTICELNLCRFPIDSENIQLISGLLCKNVSLRRFSVNGCVWYNPAPQYGADCSVRYLESFGSVSSRIYPWLVALTKNKTLEELTLNLTWFNTDELRSLFKAIASHTCLKKVFLMRVRDEDVAEICKAMRDVCVQERCFVGVHLVYQNTVGALTECKELSSIIVNSTNFRGFDPLLTTLLLLPSCSHVTSVCLMLCQELFNGQLSSLIAQYITATVALRELELTFLPGFGTWNAVGRPERELVQALSVNKSVRRLFIKGLCFDETETQILADTLQSSRTLCKLSFFPDEYESTVSLIQKLSPNVSSNYTLLGMRLSMYVPLGDDWVTIAEVVSRNTSMVIRAAHFVMGTRHKYCAGAAELLHTTPGLVEKVQELASINENEAVSRINKSLQSTSELHDFMRVAGVVKESVTCHQRDDGKKQLTDLNRDCWLYLRQHLKVGDILDEQ</sequence>
<reference evidence="2" key="2">
    <citation type="submission" date="2021-09" db="EMBL/GenBank/DDBJ databases">
        <authorList>
            <person name="Jia N."/>
            <person name="Wang J."/>
            <person name="Shi W."/>
            <person name="Du L."/>
            <person name="Sun Y."/>
            <person name="Zhan W."/>
            <person name="Jiang J."/>
            <person name="Wang Q."/>
            <person name="Zhang B."/>
            <person name="Ji P."/>
            <person name="Sakyi L.B."/>
            <person name="Cui X."/>
            <person name="Yuan T."/>
            <person name="Jiang B."/>
            <person name="Yang W."/>
            <person name="Lam T.T.-Y."/>
            <person name="Chang Q."/>
            <person name="Ding S."/>
            <person name="Wang X."/>
            <person name="Zhu J."/>
            <person name="Ruan X."/>
            <person name="Zhao L."/>
            <person name="Wei J."/>
            <person name="Que T."/>
            <person name="Du C."/>
            <person name="Cheng J."/>
            <person name="Dai P."/>
            <person name="Han X."/>
            <person name="Huang E."/>
            <person name="Gao Y."/>
            <person name="Liu J."/>
            <person name="Shao H."/>
            <person name="Ye R."/>
            <person name="Li L."/>
            <person name="Wei W."/>
            <person name="Wang X."/>
            <person name="Wang C."/>
            <person name="Huo Q."/>
            <person name="Li W."/>
            <person name="Guo W."/>
            <person name="Chen H."/>
            <person name="Chen S."/>
            <person name="Zhou L."/>
            <person name="Zhou L."/>
            <person name="Ni X."/>
            <person name="Tian J."/>
            <person name="Zhou Y."/>
            <person name="Sheng Y."/>
            <person name="Liu T."/>
            <person name="Pan Y."/>
            <person name="Xia L."/>
            <person name="Li J."/>
            <person name="Zhao F."/>
            <person name="Cao W."/>
        </authorList>
    </citation>
    <scope>NUCLEOTIDE SEQUENCE</scope>
    <source>
        <strain evidence="2">Rsan-2018</strain>
        <tissue evidence="2">Larvae</tissue>
    </source>
</reference>
<dbReference type="InterPro" id="IPR032675">
    <property type="entry name" value="LRR_dom_sf"/>
</dbReference>
<dbReference type="AlphaFoldDB" id="A0A9D4Q553"/>
<proteinExistence type="predicted"/>
<keyword evidence="1" id="KW-0677">Repeat</keyword>
<comment type="caution">
    <text evidence="2">The sequence shown here is derived from an EMBL/GenBank/DDBJ whole genome shotgun (WGS) entry which is preliminary data.</text>
</comment>
<organism evidence="2 3">
    <name type="scientific">Rhipicephalus sanguineus</name>
    <name type="common">Brown dog tick</name>
    <name type="synonym">Ixodes sanguineus</name>
    <dbReference type="NCBI Taxonomy" id="34632"/>
    <lineage>
        <taxon>Eukaryota</taxon>
        <taxon>Metazoa</taxon>
        <taxon>Ecdysozoa</taxon>
        <taxon>Arthropoda</taxon>
        <taxon>Chelicerata</taxon>
        <taxon>Arachnida</taxon>
        <taxon>Acari</taxon>
        <taxon>Parasitiformes</taxon>
        <taxon>Ixodida</taxon>
        <taxon>Ixodoidea</taxon>
        <taxon>Ixodidae</taxon>
        <taxon>Rhipicephalinae</taxon>
        <taxon>Rhipicephalus</taxon>
        <taxon>Rhipicephalus</taxon>
    </lineage>
</organism>
<accession>A0A9D4Q553</accession>
<reference evidence="2" key="1">
    <citation type="journal article" date="2020" name="Cell">
        <title>Large-Scale Comparative Analyses of Tick Genomes Elucidate Their Genetic Diversity and Vector Capacities.</title>
        <authorList>
            <consortium name="Tick Genome and Microbiome Consortium (TIGMIC)"/>
            <person name="Jia N."/>
            <person name="Wang J."/>
            <person name="Shi W."/>
            <person name="Du L."/>
            <person name="Sun Y."/>
            <person name="Zhan W."/>
            <person name="Jiang J.F."/>
            <person name="Wang Q."/>
            <person name="Zhang B."/>
            <person name="Ji P."/>
            <person name="Bell-Sakyi L."/>
            <person name="Cui X.M."/>
            <person name="Yuan T.T."/>
            <person name="Jiang B.G."/>
            <person name="Yang W.F."/>
            <person name="Lam T.T."/>
            <person name="Chang Q.C."/>
            <person name="Ding S.J."/>
            <person name="Wang X.J."/>
            <person name="Zhu J.G."/>
            <person name="Ruan X.D."/>
            <person name="Zhao L."/>
            <person name="Wei J.T."/>
            <person name="Ye R.Z."/>
            <person name="Que T.C."/>
            <person name="Du C.H."/>
            <person name="Zhou Y.H."/>
            <person name="Cheng J.X."/>
            <person name="Dai P.F."/>
            <person name="Guo W.B."/>
            <person name="Han X.H."/>
            <person name="Huang E.J."/>
            <person name="Li L.F."/>
            <person name="Wei W."/>
            <person name="Gao Y.C."/>
            <person name="Liu J.Z."/>
            <person name="Shao H.Z."/>
            <person name="Wang X."/>
            <person name="Wang C.C."/>
            <person name="Yang T.C."/>
            <person name="Huo Q.B."/>
            <person name="Li W."/>
            <person name="Chen H.Y."/>
            <person name="Chen S.E."/>
            <person name="Zhou L.G."/>
            <person name="Ni X.B."/>
            <person name="Tian J.H."/>
            <person name="Sheng Y."/>
            <person name="Liu T."/>
            <person name="Pan Y.S."/>
            <person name="Xia L.Y."/>
            <person name="Li J."/>
            <person name="Zhao F."/>
            <person name="Cao W.C."/>
        </authorList>
    </citation>
    <scope>NUCLEOTIDE SEQUENCE</scope>
    <source>
        <strain evidence="2">Rsan-2018</strain>
    </source>
</reference>